<keyword evidence="7 12" id="KW-0489">Methyltransferase</keyword>
<comment type="function">
    <text evidence="1">Probable adenosyl-L-methionine (AdoMet)-dependent tRNA (uracil-O(2)-)-methyltransferase.</text>
</comment>
<accession>A0ABQ7KHL3</accession>
<dbReference type="PANTHER" id="PTHR21210">
    <property type="entry name" value="TRNA (URACIL-O(2)-)-METHYLTRANSFERASE-RELATED"/>
    <property type="match status" value="1"/>
</dbReference>
<dbReference type="EC" id="2.1.1.211" evidence="4 12"/>
<evidence type="ECO:0000256" key="2">
    <source>
        <dbReference type="ARBA" id="ARBA00004496"/>
    </source>
</evidence>
<reference evidence="15 16" key="1">
    <citation type="journal article" date="2020" name="Fungal Divers.">
        <title>Resolving the Mortierellaceae phylogeny through synthesis of multi-gene phylogenetics and phylogenomics.</title>
        <authorList>
            <person name="Vandepol N."/>
            <person name="Liber J."/>
            <person name="Desiro A."/>
            <person name="Na H."/>
            <person name="Kennedy M."/>
            <person name="Barry K."/>
            <person name="Grigoriev I.V."/>
            <person name="Miller A.N."/>
            <person name="O'Donnell K."/>
            <person name="Stajich J.E."/>
            <person name="Bonito G."/>
        </authorList>
    </citation>
    <scope>NUCLEOTIDE SEQUENCE [LARGE SCALE GENOMIC DNA]</scope>
    <source>
        <strain evidence="15 16">AD045</strain>
    </source>
</reference>
<evidence type="ECO:0000256" key="11">
    <source>
        <dbReference type="ARBA" id="ARBA00047957"/>
    </source>
</evidence>
<evidence type="ECO:0000256" key="12">
    <source>
        <dbReference type="RuleBase" id="RU368004"/>
    </source>
</evidence>
<feature type="region of interest" description="Disordered" evidence="13">
    <location>
        <begin position="584"/>
        <end position="616"/>
    </location>
</feature>
<evidence type="ECO:0000256" key="4">
    <source>
        <dbReference type="ARBA" id="ARBA00012795"/>
    </source>
</evidence>
<keyword evidence="6 12" id="KW-0963">Cytoplasm</keyword>
<evidence type="ECO:0000256" key="3">
    <source>
        <dbReference type="ARBA" id="ARBA00009056"/>
    </source>
</evidence>
<feature type="compositionally biased region" description="Polar residues" evidence="13">
    <location>
        <begin position="654"/>
        <end position="664"/>
    </location>
</feature>
<proteinExistence type="inferred from homology"/>
<evidence type="ECO:0000256" key="9">
    <source>
        <dbReference type="ARBA" id="ARBA00022691"/>
    </source>
</evidence>
<evidence type="ECO:0000256" key="13">
    <source>
        <dbReference type="SAM" id="MobiDB-lite"/>
    </source>
</evidence>
<evidence type="ECO:0000313" key="15">
    <source>
        <dbReference type="EMBL" id="KAG0299044.1"/>
    </source>
</evidence>
<dbReference type="InterPro" id="IPR029063">
    <property type="entry name" value="SAM-dependent_MTases_sf"/>
</dbReference>
<keyword evidence="9 12" id="KW-0949">S-adenosyl-L-methionine</keyword>
<evidence type="ECO:0000256" key="10">
    <source>
        <dbReference type="ARBA" id="ARBA00022694"/>
    </source>
</evidence>
<comment type="similarity">
    <text evidence="3 12">Belongs to the TRM44 family.</text>
</comment>
<evidence type="ECO:0000313" key="16">
    <source>
        <dbReference type="Proteomes" id="UP001194696"/>
    </source>
</evidence>
<dbReference type="SUPFAM" id="SSF53335">
    <property type="entry name" value="S-adenosyl-L-methionine-dependent methyltransferases"/>
    <property type="match status" value="1"/>
</dbReference>
<comment type="caution">
    <text evidence="15">The sequence shown here is derived from an EMBL/GenBank/DDBJ whole genome shotgun (WGS) entry which is preliminary data.</text>
</comment>
<sequence>MKVNEPVIEHVYTPTFYFEQLPNNNRLPSPQNSAATVDSDSAHQPRKARWYRAAVAPVAFDESTFWQVLERWILEAPSIIPPISKVEILQTASITAAGQGTTTPSEDNSYPTISDRELALLDGLAPFKSVRRQLIPKRSDKDPVMQEHLFYCRDTRQGQNQDQDQNQEKDADTSTLADPRVPNQAIFAPVIARTTSTTNSKDVEADSEQEGNKDTMKILTEMLPFYYPKVRGFRYGYRFDPEDAPEDKDDDHFQDDGEKEKNDDEDKQGQGDGEKQSAPTPVPAPKKKHTPKNRLISQRTGWLSLDLYLKGDEGEFTDKIQYAFKELFKKLYKWGNNTTKGFTKSRVQHDVMVPKDLYLRTYARMKEAHAQKWVKSWPERTDPTKFVFEDIAIAAWLVALWELERKSTTAINVDAARSEPNEATGRKQTFVDLGCGNGLLTHILNEEGHRGVGIDIVSRRVWDIYGPNTELKAETLIPNETVYEGVDWIIGNHADELAPWVPIIASRSKPLTRFVVIPCCFFDLNGSRYQFAEGAPDGKYKAYQDYISRVIETCGYELQTEVLRIPSTKNIALVGMSRKRKYGTDETKQLLEEGSGEGVSEDQAEEETERERIRRRVDDLVNKSGMFVARISDKEKQASQKVKQTAKLAKEVTPSLTQPSPSENKNTKDAQYVK</sequence>
<gene>
    <name evidence="14" type="ORF">BGZ96_000022</name>
    <name evidence="15" type="ORF">BGZ96_000047</name>
</gene>
<comment type="subcellular location">
    <subcellularLocation>
        <location evidence="2 12">Cytoplasm</location>
    </subcellularLocation>
</comment>
<keyword evidence="8 12" id="KW-0808">Transferase</keyword>
<feature type="region of interest" description="Disordered" evidence="13">
    <location>
        <begin position="154"/>
        <end position="215"/>
    </location>
</feature>
<feature type="region of interest" description="Disordered" evidence="13">
    <location>
        <begin position="238"/>
        <end position="295"/>
    </location>
</feature>
<name>A0ABQ7KHL3_9FUNG</name>
<dbReference type="PANTHER" id="PTHR21210:SF0">
    <property type="entry name" value="TRNA (URACIL-O(2)-)-METHYLTRANSFERASE-RELATED"/>
    <property type="match status" value="1"/>
</dbReference>
<evidence type="ECO:0000256" key="7">
    <source>
        <dbReference type="ARBA" id="ARBA00022603"/>
    </source>
</evidence>
<evidence type="ECO:0000256" key="5">
    <source>
        <dbReference type="ARBA" id="ARBA00017788"/>
    </source>
</evidence>
<evidence type="ECO:0000256" key="8">
    <source>
        <dbReference type="ARBA" id="ARBA00022679"/>
    </source>
</evidence>
<feature type="compositionally biased region" description="Acidic residues" evidence="13">
    <location>
        <begin position="599"/>
        <end position="608"/>
    </location>
</feature>
<evidence type="ECO:0000256" key="1">
    <source>
        <dbReference type="ARBA" id="ARBA00002778"/>
    </source>
</evidence>
<evidence type="ECO:0000256" key="6">
    <source>
        <dbReference type="ARBA" id="ARBA00022490"/>
    </source>
</evidence>
<comment type="catalytic activity">
    <reaction evidence="11 12">
        <text>uridine(44) in tRNA(Ser) + S-adenosyl-L-methionine = 2'-O-methyluridine(44) in tRNA(Ser) + S-adenosyl-L-homocysteine + H(+)</text>
        <dbReference type="Rhea" id="RHEA:43100"/>
        <dbReference type="Rhea" id="RHEA-COMP:10339"/>
        <dbReference type="Rhea" id="RHEA-COMP:10340"/>
        <dbReference type="ChEBI" id="CHEBI:15378"/>
        <dbReference type="ChEBI" id="CHEBI:57856"/>
        <dbReference type="ChEBI" id="CHEBI:59789"/>
        <dbReference type="ChEBI" id="CHEBI:65315"/>
        <dbReference type="ChEBI" id="CHEBI:74478"/>
        <dbReference type="EC" id="2.1.1.211"/>
    </reaction>
</comment>
<feature type="compositionally biased region" description="Polar residues" evidence="13">
    <location>
        <begin position="23"/>
        <end position="39"/>
    </location>
</feature>
<comment type="function">
    <text evidence="12">Adenosyl-L-methionine (AdoMet)-dependent tRNA (uracil-O(2)-)-methyltransferase.</text>
</comment>
<feature type="region of interest" description="Disordered" evidence="13">
    <location>
        <begin position="632"/>
        <end position="674"/>
    </location>
</feature>
<dbReference type="Gene3D" id="3.40.50.150">
    <property type="entry name" value="Vaccinia Virus protein VP39"/>
    <property type="match status" value="1"/>
</dbReference>
<protein>
    <recommendedName>
        <fullName evidence="5 12">tRNA (uracil-O(2)-)-methyltransferase</fullName>
        <ecNumber evidence="4 12">2.1.1.211</ecNumber>
    </recommendedName>
</protein>
<organism evidence="15 16">
    <name type="scientific">Linnemannia gamsii</name>
    <dbReference type="NCBI Taxonomy" id="64522"/>
    <lineage>
        <taxon>Eukaryota</taxon>
        <taxon>Fungi</taxon>
        <taxon>Fungi incertae sedis</taxon>
        <taxon>Mucoromycota</taxon>
        <taxon>Mortierellomycotina</taxon>
        <taxon>Mortierellomycetes</taxon>
        <taxon>Mortierellales</taxon>
        <taxon>Mortierellaceae</taxon>
        <taxon>Linnemannia</taxon>
    </lineage>
</organism>
<dbReference type="Proteomes" id="UP001194696">
    <property type="component" value="Unassembled WGS sequence"/>
</dbReference>
<keyword evidence="16" id="KW-1185">Reference proteome</keyword>
<dbReference type="InterPro" id="IPR011671">
    <property type="entry name" value="tRNA_uracil_MeTrfase"/>
</dbReference>
<evidence type="ECO:0000313" key="14">
    <source>
        <dbReference type="EMBL" id="KAG0299019.1"/>
    </source>
</evidence>
<dbReference type="EMBL" id="JAAAIM010000001">
    <property type="protein sequence ID" value="KAG0299019.1"/>
    <property type="molecule type" value="Genomic_DNA"/>
</dbReference>
<keyword evidence="10 12" id="KW-0819">tRNA processing</keyword>
<dbReference type="Pfam" id="PF07757">
    <property type="entry name" value="AdoMet_MTase"/>
    <property type="match status" value="1"/>
</dbReference>
<feature type="compositionally biased region" description="Basic and acidic residues" evidence="13">
    <location>
        <begin position="250"/>
        <end position="275"/>
    </location>
</feature>
<feature type="region of interest" description="Disordered" evidence="13">
    <location>
        <begin position="23"/>
        <end position="42"/>
    </location>
</feature>
<dbReference type="EMBL" id="JAAAIM010000001">
    <property type="protein sequence ID" value="KAG0299044.1"/>
    <property type="molecule type" value="Genomic_DNA"/>
</dbReference>